<evidence type="ECO:0000259" key="2">
    <source>
        <dbReference type="Pfam" id="PF08327"/>
    </source>
</evidence>
<feature type="domain" description="Activator of Hsp90 ATPase homologue 1/2-like C-terminal" evidence="2">
    <location>
        <begin position="17"/>
        <end position="164"/>
    </location>
</feature>
<dbReference type="OrthoDB" id="118413at2"/>
<dbReference type="EMBL" id="RBAH01000002">
    <property type="protein sequence ID" value="RKN86091.1"/>
    <property type="molecule type" value="Genomic_DNA"/>
</dbReference>
<evidence type="ECO:0000313" key="4">
    <source>
        <dbReference type="Proteomes" id="UP000282311"/>
    </source>
</evidence>
<reference evidence="3 4" key="1">
    <citation type="journal article" date="2007" name="Int. J. Syst. Evol. Microbiol.">
        <title>Paenibacillus ginsengarvi sp. nov., isolated from soil from ginseng cultivation.</title>
        <authorList>
            <person name="Yoon M.H."/>
            <person name="Ten L.N."/>
            <person name="Im W.T."/>
        </authorList>
    </citation>
    <scope>NUCLEOTIDE SEQUENCE [LARGE SCALE GENOMIC DNA]</scope>
    <source>
        <strain evidence="3 4">KCTC 13059</strain>
    </source>
</reference>
<comment type="similarity">
    <text evidence="1">Belongs to the AHA1 family.</text>
</comment>
<accession>A0A3B0CMJ1</accession>
<evidence type="ECO:0000313" key="3">
    <source>
        <dbReference type="EMBL" id="RKN86091.1"/>
    </source>
</evidence>
<dbReference type="RefSeq" id="WP_120745783.1">
    <property type="nucleotide sequence ID" value="NZ_RBAH01000002.1"/>
</dbReference>
<evidence type="ECO:0000256" key="1">
    <source>
        <dbReference type="ARBA" id="ARBA00006817"/>
    </source>
</evidence>
<dbReference type="Gene3D" id="3.30.530.20">
    <property type="match status" value="1"/>
</dbReference>
<gene>
    <name evidence="3" type="ORF">D7M11_03505</name>
</gene>
<dbReference type="AlphaFoldDB" id="A0A3B0CMJ1"/>
<organism evidence="3 4">
    <name type="scientific">Paenibacillus ginsengarvi</name>
    <dbReference type="NCBI Taxonomy" id="400777"/>
    <lineage>
        <taxon>Bacteria</taxon>
        <taxon>Bacillati</taxon>
        <taxon>Bacillota</taxon>
        <taxon>Bacilli</taxon>
        <taxon>Bacillales</taxon>
        <taxon>Paenibacillaceae</taxon>
        <taxon>Paenibacillus</taxon>
    </lineage>
</organism>
<protein>
    <submittedName>
        <fullName evidence="3">SRPBCC domain-containing protein</fullName>
    </submittedName>
</protein>
<dbReference type="SUPFAM" id="SSF55961">
    <property type="entry name" value="Bet v1-like"/>
    <property type="match status" value="1"/>
</dbReference>
<comment type="caution">
    <text evidence="3">The sequence shown here is derived from an EMBL/GenBank/DDBJ whole genome shotgun (WGS) entry which is preliminary data.</text>
</comment>
<dbReference type="InterPro" id="IPR013538">
    <property type="entry name" value="ASHA1/2-like_C"/>
</dbReference>
<dbReference type="CDD" id="cd07814">
    <property type="entry name" value="SRPBCC_CalC_Aha1-like"/>
    <property type="match status" value="1"/>
</dbReference>
<proteinExistence type="inferred from homology"/>
<keyword evidence="4" id="KW-1185">Reference proteome</keyword>
<name>A0A3B0CMJ1_9BACL</name>
<dbReference type="Proteomes" id="UP000282311">
    <property type="component" value="Unassembled WGS sequence"/>
</dbReference>
<dbReference type="InterPro" id="IPR023393">
    <property type="entry name" value="START-like_dom_sf"/>
</dbReference>
<sequence length="178" mass="20284">MKAGSEGKELVLTRQVKAPLELVFRAWSEVEHLKQWWGPKGFEISVARLDFRPGGVFHYNMVASDGHQMWGKFVYQEIEALEKIVWLNSFSDEAGHTVRAPFSDLIPLEIRNEVIFSENNGVTTMTLRSSPFQATEEERSFFEGMFDSMQMGFGGTFDQLEEFLTAFREQSPSSTGRG</sequence>
<dbReference type="Pfam" id="PF08327">
    <property type="entry name" value="AHSA1"/>
    <property type="match status" value="1"/>
</dbReference>